<dbReference type="GO" id="GO:0009308">
    <property type="term" value="P:amine metabolic process"/>
    <property type="evidence" value="ECO:0007669"/>
    <property type="project" value="UniProtKB-UniRule"/>
</dbReference>
<dbReference type="GO" id="GO:0005886">
    <property type="term" value="C:plasma membrane"/>
    <property type="evidence" value="ECO:0007669"/>
    <property type="project" value="TreeGrafter"/>
</dbReference>
<dbReference type="OrthoDB" id="5379943at2759"/>
<feature type="domain" description="Copper amine oxidase N2-terminal" evidence="12">
    <location>
        <begin position="95"/>
        <end position="164"/>
    </location>
</feature>
<dbReference type="PANTHER" id="PTHR10638">
    <property type="entry name" value="COPPER AMINE OXIDASE"/>
    <property type="match status" value="1"/>
</dbReference>
<gene>
    <name evidence="14" type="primary">LOC109473966</name>
</gene>
<dbReference type="EC" id="1.4.3.-" evidence="8"/>
<dbReference type="FunFam" id="3.10.450.40:FF:000018">
    <property type="entry name" value="Amine oxidase"/>
    <property type="match status" value="1"/>
</dbReference>
<evidence type="ECO:0000313" key="13">
    <source>
        <dbReference type="Proteomes" id="UP000515135"/>
    </source>
</evidence>
<feature type="transmembrane region" description="Helical" evidence="10">
    <location>
        <begin position="26"/>
        <end position="51"/>
    </location>
</feature>
<evidence type="ECO:0000256" key="8">
    <source>
        <dbReference type="RuleBase" id="RU000672"/>
    </source>
</evidence>
<dbReference type="FunFam" id="2.70.98.20:FF:000002">
    <property type="entry name" value="Amine oxidase"/>
    <property type="match status" value="1"/>
</dbReference>
<dbReference type="InterPro" id="IPR036460">
    <property type="entry name" value="Cu_amine_oxidase_C_sf"/>
</dbReference>
<accession>A0A6P4YJW0</accession>
<evidence type="ECO:0000259" key="11">
    <source>
        <dbReference type="Pfam" id="PF01179"/>
    </source>
</evidence>
<feature type="active site" description="Proton acceptor" evidence="6">
    <location>
        <position position="407"/>
    </location>
</feature>
<dbReference type="SUPFAM" id="SSF49998">
    <property type="entry name" value="Amine oxidase catalytic domain"/>
    <property type="match status" value="1"/>
</dbReference>
<dbReference type="InterPro" id="IPR015798">
    <property type="entry name" value="Cu_amine_oxidase_C"/>
</dbReference>
<dbReference type="KEGG" id="bbel:109473966"/>
<comment type="PTM">
    <text evidence="7 8">Topaquinone (TPQ) is generated by copper-dependent autoxidation of a specific tyrosyl residue.</text>
</comment>
<dbReference type="FunFam" id="3.10.450.40:FF:000022">
    <property type="entry name" value="Amine oxidase"/>
    <property type="match status" value="1"/>
</dbReference>
<dbReference type="Pfam" id="PF02727">
    <property type="entry name" value="Cu_amine_oxidN2"/>
    <property type="match status" value="1"/>
</dbReference>
<keyword evidence="2 8" id="KW-0479">Metal-binding</keyword>
<evidence type="ECO:0000256" key="1">
    <source>
        <dbReference type="ARBA" id="ARBA00007983"/>
    </source>
</evidence>
<evidence type="ECO:0000256" key="7">
    <source>
        <dbReference type="PIRSR" id="PIRSR600269-51"/>
    </source>
</evidence>
<sequence>METDEDGRTVTYTVVSADRAGSGGAVLWKVATGVLLLVCIALAVALGVVVAGDVKPCGAGMAAVTVVEGPPGVFDDLTAAEIKAARDYLLGVTPLGIKPIGEATFYDNYIYVVELHLPPKAEALSYLDSNGPRPERQALVTVYGGGRTQPVVEQYVVGPLPNPTRHTAHTPAGRKNPIPWHSRNPGGIERSLMNEAMSQATRQMDDILAESFDGFRHNDCGELCLLPLDSVPRGFRSGERMTWQRFHRGVEGFFLHPLPCAIELNHTDMDHTRWQVIQVEYNNQYFPSVADFVQRYNDGSVEKVRVPAPTGDAALYSSSRRHGSPAHPSEPLRGPELIEPDGRRYKVTGRHIEYMGWSFDWRLATTSGPHLFDVRMNGERILYELAMKEIATWYSGSDPVMTSKFVDGGLPVGGNFELARGIDCPTTATFFDTVHMMDKAGPVLYKNSVCVFELNTGIPLRRHYESNYYDGHSFYGGLVDNALVLRTIQTVGNYDLLYDFIFHQNGVLEVKATLNGYVRVTYYHPNQAPYGYPAWGGSMANLHQHFFNYKVDLDVGGTVNRFETVDITVDNVTLPFRPDVRHFLTRLERSQKTREAEATVQYDFTKPKYYNFYSDNHKNRFDVHRGYRIQLNGISKNLLPKDGATAVNGAAWMDYQVAVTRRKDSEPSSSSIFNQNDLYDPVVNFQSFIDDNENIVDEDLVAWVTLAAHHVPHSEDFPTTATAGNQLQFFIRPFHFYDEDPSIASPNAVWIGRGPGSSQNYVDRYGTPEVSTCEPKHIPMNYDGRWHYA</sequence>
<protein>
    <recommendedName>
        <fullName evidence="8">Amine oxidase</fullName>
        <ecNumber evidence="8">1.4.3.-</ecNumber>
    </recommendedName>
</protein>
<dbReference type="Gene3D" id="2.70.98.20">
    <property type="entry name" value="Copper amine oxidase, catalytic domain"/>
    <property type="match status" value="1"/>
</dbReference>
<dbReference type="GO" id="GO:0048038">
    <property type="term" value="F:quinone binding"/>
    <property type="evidence" value="ECO:0007669"/>
    <property type="project" value="InterPro"/>
</dbReference>
<keyword evidence="10" id="KW-1133">Transmembrane helix</keyword>
<evidence type="ECO:0000256" key="6">
    <source>
        <dbReference type="PIRSR" id="PIRSR600269-50"/>
    </source>
</evidence>
<dbReference type="PANTHER" id="PTHR10638:SF20">
    <property type="entry name" value="AMINE OXIDASE"/>
    <property type="match status" value="1"/>
</dbReference>
<evidence type="ECO:0000256" key="4">
    <source>
        <dbReference type="ARBA" id="ARBA00023002"/>
    </source>
</evidence>
<dbReference type="GO" id="GO:0005507">
    <property type="term" value="F:copper ion binding"/>
    <property type="evidence" value="ECO:0007669"/>
    <property type="project" value="InterPro"/>
</dbReference>
<evidence type="ECO:0000256" key="9">
    <source>
        <dbReference type="SAM" id="MobiDB-lite"/>
    </source>
</evidence>
<dbReference type="InterPro" id="IPR016182">
    <property type="entry name" value="Cu_amine_oxidase_N-reg"/>
</dbReference>
<dbReference type="AlphaFoldDB" id="A0A6P4YJW0"/>
<dbReference type="GeneID" id="109473966"/>
<proteinExistence type="inferred from homology"/>
<dbReference type="Pfam" id="PF01179">
    <property type="entry name" value="Cu_amine_oxid"/>
    <property type="match status" value="1"/>
</dbReference>
<keyword evidence="4 8" id="KW-0560">Oxidoreductase</keyword>
<evidence type="ECO:0000256" key="5">
    <source>
        <dbReference type="ARBA" id="ARBA00023008"/>
    </source>
</evidence>
<comment type="similarity">
    <text evidence="1 8">Belongs to the copper/topaquinone oxidase family.</text>
</comment>
<evidence type="ECO:0000259" key="12">
    <source>
        <dbReference type="Pfam" id="PF02727"/>
    </source>
</evidence>
<name>A0A6P4YJW0_BRABE</name>
<dbReference type="GO" id="GO:0008131">
    <property type="term" value="F:primary methylamine oxidase activity"/>
    <property type="evidence" value="ECO:0007669"/>
    <property type="project" value="InterPro"/>
</dbReference>
<keyword evidence="10" id="KW-0812">Transmembrane</keyword>
<organism evidence="13 14">
    <name type="scientific">Branchiostoma belcheri</name>
    <name type="common">Amphioxus</name>
    <dbReference type="NCBI Taxonomy" id="7741"/>
    <lineage>
        <taxon>Eukaryota</taxon>
        <taxon>Metazoa</taxon>
        <taxon>Chordata</taxon>
        <taxon>Cephalochordata</taxon>
        <taxon>Leptocardii</taxon>
        <taxon>Amphioxiformes</taxon>
        <taxon>Branchiostomatidae</taxon>
        <taxon>Branchiostoma</taxon>
    </lineage>
</organism>
<keyword evidence="13" id="KW-1185">Reference proteome</keyword>
<keyword evidence="10" id="KW-0472">Membrane</keyword>
<keyword evidence="3 6" id="KW-0801">TPQ</keyword>
<feature type="modified residue" description="2',4',5'-topaquinone" evidence="7">
    <location>
        <position position="494"/>
    </location>
</feature>
<reference evidence="14" key="1">
    <citation type="submission" date="2025-08" db="UniProtKB">
        <authorList>
            <consortium name="RefSeq"/>
        </authorList>
    </citation>
    <scope>IDENTIFICATION</scope>
    <source>
        <tissue evidence="14">Gonad</tissue>
    </source>
</reference>
<dbReference type="InterPro" id="IPR000269">
    <property type="entry name" value="Cu_amine_oxidase"/>
</dbReference>
<evidence type="ECO:0000313" key="14">
    <source>
        <dbReference type="RefSeq" id="XP_019629715.1"/>
    </source>
</evidence>
<evidence type="ECO:0000256" key="2">
    <source>
        <dbReference type="ARBA" id="ARBA00022723"/>
    </source>
</evidence>
<feature type="active site" description="Schiff-base intermediate with substrate; via topaquinone" evidence="6">
    <location>
        <position position="494"/>
    </location>
</feature>
<feature type="region of interest" description="Disordered" evidence="9">
    <location>
        <begin position="316"/>
        <end position="340"/>
    </location>
</feature>
<keyword evidence="5 8" id="KW-0186">Copper</keyword>
<dbReference type="PRINTS" id="PR00766">
    <property type="entry name" value="CUDAOXIDASE"/>
</dbReference>
<dbReference type="SUPFAM" id="SSF54416">
    <property type="entry name" value="Amine oxidase N-terminal region"/>
    <property type="match status" value="2"/>
</dbReference>
<evidence type="ECO:0000256" key="3">
    <source>
        <dbReference type="ARBA" id="ARBA00022772"/>
    </source>
</evidence>
<feature type="domain" description="Copper amine oxidase catalytic" evidence="11">
    <location>
        <begin position="336"/>
        <end position="743"/>
    </location>
</feature>
<evidence type="ECO:0000256" key="10">
    <source>
        <dbReference type="SAM" id="Phobius"/>
    </source>
</evidence>
<comment type="cofactor">
    <cofactor evidence="8">
        <name>Cu cation</name>
        <dbReference type="ChEBI" id="CHEBI:23378"/>
    </cofactor>
    <text evidence="8">Contains 1 topaquinone per subunit.</text>
</comment>
<dbReference type="RefSeq" id="XP_019629715.1">
    <property type="nucleotide sequence ID" value="XM_019774156.1"/>
</dbReference>
<dbReference type="Proteomes" id="UP000515135">
    <property type="component" value="Unplaced"/>
</dbReference>
<dbReference type="Gene3D" id="3.10.450.40">
    <property type="match status" value="2"/>
</dbReference>
<dbReference type="InterPro" id="IPR015800">
    <property type="entry name" value="Cu_amine_oxidase_N2"/>
</dbReference>